<evidence type="ECO:0008006" key="3">
    <source>
        <dbReference type="Google" id="ProtNLM"/>
    </source>
</evidence>
<accession>A0A5M9ZH62</accession>
<evidence type="ECO:0000313" key="1">
    <source>
        <dbReference type="EMBL" id="KAA8826934.1"/>
    </source>
</evidence>
<comment type="caution">
    <text evidence="1">The sequence shown here is derived from an EMBL/GenBank/DDBJ whole genome shotgun (WGS) entry which is preliminary data.</text>
</comment>
<gene>
    <name evidence="1" type="ORF">EMO91_10410</name>
</gene>
<dbReference type="RefSeq" id="WP_150379890.1">
    <property type="nucleotide sequence ID" value="NZ_RZUH01000009.1"/>
</dbReference>
<protein>
    <recommendedName>
        <fullName evidence="3">Type II toxin-antitoxin system PemK/MazF family toxin</fullName>
    </recommendedName>
</protein>
<dbReference type="Proteomes" id="UP000410049">
    <property type="component" value="Unassembled WGS sequence"/>
</dbReference>
<organism evidence="1 2">
    <name type="scientific">Bifidobacterium myosotis</name>
    <dbReference type="NCBI Taxonomy" id="1630166"/>
    <lineage>
        <taxon>Bacteria</taxon>
        <taxon>Bacillati</taxon>
        <taxon>Actinomycetota</taxon>
        <taxon>Actinomycetes</taxon>
        <taxon>Bifidobacteriales</taxon>
        <taxon>Bifidobacteriaceae</taxon>
        <taxon>Bifidobacterium</taxon>
    </lineage>
</organism>
<reference evidence="1 2" key="1">
    <citation type="journal article" date="2019" name="Syst. Appl. Microbiol.">
        <title>Characterization of Bifidobacterium species in feaces of the Egyptian fruit bat: Description of B. vespertilionis sp. nov. and B. rousetti sp. nov.</title>
        <authorList>
            <person name="Modesto M."/>
            <person name="Satti M."/>
            <person name="Watanabe K."/>
            <person name="Puglisi E."/>
            <person name="Morelli L."/>
            <person name="Huang C.-H."/>
            <person name="Liou J.-S."/>
            <person name="Miyashita M."/>
            <person name="Tamura T."/>
            <person name="Saito S."/>
            <person name="Mori K."/>
            <person name="Huang L."/>
            <person name="Sciavilla P."/>
            <person name="Sandri C."/>
            <person name="Spiezio C."/>
            <person name="Vitali F."/>
            <person name="Cavalieri D."/>
            <person name="Perpetuini G."/>
            <person name="Tofalo R."/>
            <person name="Bonetti A."/>
            <person name="Arita M."/>
            <person name="Mattarelli P."/>
        </authorList>
    </citation>
    <scope>NUCLEOTIDE SEQUENCE [LARGE SCALE GENOMIC DNA]</scope>
    <source>
        <strain evidence="1 2">RST17</strain>
    </source>
</reference>
<evidence type="ECO:0000313" key="2">
    <source>
        <dbReference type="Proteomes" id="UP000410049"/>
    </source>
</evidence>
<dbReference type="AlphaFoldDB" id="A0A5M9ZH62"/>
<sequence>MTTNDENPSHPGRRPRVNDIWYARYPFWDKPGSRSRPVVIVAITDEGFDFAAAKLTSHSARATDPGDVPLRDWRQAGLSRPTTARMAQIRSLPFSALDTTHEHSDNGFVGRLTFHDATELTSRALALDEGHRNYWFPDTETMMSAVAVLDRRFRFEGDVHPGAFCTAGYGRTAKGTPMVCAPGADGRNRWRQA</sequence>
<name>A0A5M9ZH62_9BIFI</name>
<proteinExistence type="predicted"/>
<dbReference type="EMBL" id="RZUH01000009">
    <property type="protein sequence ID" value="KAA8826934.1"/>
    <property type="molecule type" value="Genomic_DNA"/>
</dbReference>
<dbReference type="SUPFAM" id="SSF50118">
    <property type="entry name" value="Cell growth inhibitor/plasmid maintenance toxic component"/>
    <property type="match status" value="1"/>
</dbReference>